<evidence type="ECO:0000313" key="1">
    <source>
        <dbReference type="EMBL" id="MPM94394.1"/>
    </source>
</evidence>
<protein>
    <submittedName>
        <fullName evidence="1">Uncharacterized protein</fullName>
    </submittedName>
</protein>
<reference evidence="1" key="1">
    <citation type="submission" date="2019-08" db="EMBL/GenBank/DDBJ databases">
        <authorList>
            <person name="Kucharzyk K."/>
            <person name="Murdoch R.W."/>
            <person name="Higgins S."/>
            <person name="Loffler F."/>
        </authorList>
    </citation>
    <scope>NUCLEOTIDE SEQUENCE</scope>
</reference>
<comment type="caution">
    <text evidence="1">The sequence shown here is derived from an EMBL/GenBank/DDBJ whole genome shotgun (WGS) entry which is preliminary data.</text>
</comment>
<sequence>MIMRKAYHTIVGKNNKYKKTDIIKIIVLVQNECMNMYTNY</sequence>
<organism evidence="1">
    <name type="scientific">bioreactor metagenome</name>
    <dbReference type="NCBI Taxonomy" id="1076179"/>
    <lineage>
        <taxon>unclassified sequences</taxon>
        <taxon>metagenomes</taxon>
        <taxon>ecological metagenomes</taxon>
    </lineage>
</organism>
<accession>A0A645DXY8</accession>
<dbReference type="EMBL" id="VSSQ01041041">
    <property type="protein sequence ID" value="MPM94394.1"/>
    <property type="molecule type" value="Genomic_DNA"/>
</dbReference>
<dbReference type="AlphaFoldDB" id="A0A645DXY8"/>
<proteinExistence type="predicted"/>
<gene>
    <name evidence="1" type="ORF">SDC9_141540</name>
</gene>
<name>A0A645DXY8_9ZZZZ</name>